<evidence type="ECO:0000256" key="6">
    <source>
        <dbReference type="ARBA" id="ARBA00023278"/>
    </source>
</evidence>
<sequence length="91" mass="9817">MASITNLNTLMKVLLCAVLLLSTTVVVAARSHSEPDCRRRLAIAPRSHSEPDCRRLAVAAVVVITGRRMLGAAAYFESKRASPSGPDPQHH</sequence>
<comment type="caution">
    <text evidence="8">The sequence shown here is derived from an EMBL/GenBank/DDBJ whole genome shotgun (WGS) entry which is preliminary data.</text>
</comment>
<name>A0A811SBZ7_9POAL</name>
<dbReference type="AlphaFoldDB" id="A0A811SBZ7"/>
<keyword evidence="6" id="KW-0379">Hydroxylation</keyword>
<dbReference type="OrthoDB" id="696740at2759"/>
<dbReference type="Proteomes" id="UP000604825">
    <property type="component" value="Unassembled WGS sequence"/>
</dbReference>
<accession>A0A811SBZ7</accession>
<comment type="similarity">
    <text evidence="2">Belongs to the CLV3/ESR signal peptide family.</text>
</comment>
<comment type="subcellular location">
    <subcellularLocation>
        <location evidence="1">Secreted</location>
    </subcellularLocation>
</comment>
<gene>
    <name evidence="8" type="ORF">NCGR_LOCUS64287</name>
</gene>
<keyword evidence="5" id="KW-0325">Glycoprotein</keyword>
<dbReference type="PANTHER" id="PTHR33869">
    <property type="entry name" value="CLAVATA3/ESR (CLE)-RELATED PROTEIN 3"/>
    <property type="match status" value="1"/>
</dbReference>
<proteinExistence type="inferred from homology"/>
<dbReference type="GO" id="GO:0005576">
    <property type="term" value="C:extracellular region"/>
    <property type="evidence" value="ECO:0007669"/>
    <property type="project" value="UniProtKB-SubCell"/>
</dbReference>
<evidence type="ECO:0000256" key="5">
    <source>
        <dbReference type="ARBA" id="ARBA00023180"/>
    </source>
</evidence>
<keyword evidence="3" id="KW-0964">Secreted</keyword>
<dbReference type="InterPro" id="IPR039616">
    <property type="entry name" value="CLE1-4"/>
</dbReference>
<organism evidence="8 9">
    <name type="scientific">Miscanthus lutarioriparius</name>
    <dbReference type="NCBI Taxonomy" id="422564"/>
    <lineage>
        <taxon>Eukaryota</taxon>
        <taxon>Viridiplantae</taxon>
        <taxon>Streptophyta</taxon>
        <taxon>Embryophyta</taxon>
        <taxon>Tracheophyta</taxon>
        <taxon>Spermatophyta</taxon>
        <taxon>Magnoliopsida</taxon>
        <taxon>Liliopsida</taxon>
        <taxon>Poales</taxon>
        <taxon>Poaceae</taxon>
        <taxon>PACMAD clade</taxon>
        <taxon>Panicoideae</taxon>
        <taxon>Andropogonodae</taxon>
        <taxon>Andropogoneae</taxon>
        <taxon>Saccharinae</taxon>
        <taxon>Miscanthus</taxon>
    </lineage>
</organism>
<evidence type="ECO:0000256" key="2">
    <source>
        <dbReference type="ARBA" id="ARBA00005416"/>
    </source>
</evidence>
<feature type="signal peptide" evidence="7">
    <location>
        <begin position="1"/>
        <end position="29"/>
    </location>
</feature>
<dbReference type="GO" id="GO:0033612">
    <property type="term" value="F:receptor serine/threonine kinase binding"/>
    <property type="evidence" value="ECO:0007669"/>
    <property type="project" value="TreeGrafter"/>
</dbReference>
<dbReference type="EMBL" id="CAJGYO010000019">
    <property type="protein sequence ID" value="CAD6340189.1"/>
    <property type="molecule type" value="Genomic_DNA"/>
</dbReference>
<evidence type="ECO:0000313" key="8">
    <source>
        <dbReference type="EMBL" id="CAD6340189.1"/>
    </source>
</evidence>
<evidence type="ECO:0000256" key="4">
    <source>
        <dbReference type="ARBA" id="ARBA00022729"/>
    </source>
</evidence>
<dbReference type="PANTHER" id="PTHR33869:SF34">
    <property type="entry name" value="OS01G0673400 PROTEIN"/>
    <property type="match status" value="1"/>
</dbReference>
<feature type="chain" id="PRO_5032694466" evidence="7">
    <location>
        <begin position="30"/>
        <end position="91"/>
    </location>
</feature>
<evidence type="ECO:0000256" key="7">
    <source>
        <dbReference type="SAM" id="SignalP"/>
    </source>
</evidence>
<evidence type="ECO:0000256" key="3">
    <source>
        <dbReference type="ARBA" id="ARBA00022525"/>
    </source>
</evidence>
<keyword evidence="9" id="KW-1185">Reference proteome</keyword>
<evidence type="ECO:0000313" key="9">
    <source>
        <dbReference type="Proteomes" id="UP000604825"/>
    </source>
</evidence>
<keyword evidence="4 7" id="KW-0732">Signal</keyword>
<protein>
    <submittedName>
        <fullName evidence="8">Uncharacterized protein</fullName>
    </submittedName>
</protein>
<evidence type="ECO:0000256" key="1">
    <source>
        <dbReference type="ARBA" id="ARBA00004613"/>
    </source>
</evidence>
<reference evidence="8" key="1">
    <citation type="submission" date="2020-10" db="EMBL/GenBank/DDBJ databases">
        <authorList>
            <person name="Han B."/>
            <person name="Lu T."/>
            <person name="Zhao Q."/>
            <person name="Huang X."/>
            <person name="Zhao Y."/>
        </authorList>
    </citation>
    <scope>NUCLEOTIDE SEQUENCE</scope>
</reference>